<dbReference type="InParanoid" id="A0A024GVX3"/>
<feature type="coiled-coil region" evidence="1">
    <location>
        <begin position="28"/>
        <end position="55"/>
    </location>
</feature>
<gene>
    <name evidence="3" type="ORF">BN9_127320</name>
</gene>
<dbReference type="Proteomes" id="UP000053237">
    <property type="component" value="Unassembled WGS sequence"/>
</dbReference>
<name>A0A024GVX3_9STRA</name>
<dbReference type="AlphaFoldDB" id="A0A024GVX3"/>
<organism evidence="3 4">
    <name type="scientific">Albugo candida</name>
    <dbReference type="NCBI Taxonomy" id="65357"/>
    <lineage>
        <taxon>Eukaryota</taxon>
        <taxon>Sar</taxon>
        <taxon>Stramenopiles</taxon>
        <taxon>Oomycota</taxon>
        <taxon>Peronosporomycetes</taxon>
        <taxon>Albuginales</taxon>
        <taxon>Albuginaceae</taxon>
        <taxon>Albugo</taxon>
    </lineage>
</organism>
<feature type="region of interest" description="Disordered" evidence="2">
    <location>
        <begin position="225"/>
        <end position="270"/>
    </location>
</feature>
<keyword evidence="4" id="KW-1185">Reference proteome</keyword>
<feature type="compositionally biased region" description="Polar residues" evidence="2">
    <location>
        <begin position="231"/>
        <end position="240"/>
    </location>
</feature>
<keyword evidence="1" id="KW-0175">Coiled coil</keyword>
<reference evidence="3 4" key="1">
    <citation type="submission" date="2012-05" db="EMBL/GenBank/DDBJ databases">
        <title>Recombination and specialization in a pathogen metapopulation.</title>
        <authorList>
            <person name="Gardiner A."/>
            <person name="Kemen E."/>
            <person name="Schultz-Larsen T."/>
            <person name="MacLean D."/>
            <person name="Van Oosterhout C."/>
            <person name="Jones J.D.G."/>
        </authorList>
    </citation>
    <scope>NUCLEOTIDE SEQUENCE [LARGE SCALE GENOMIC DNA]</scope>
    <source>
        <strain evidence="3 4">Ac Nc2</strain>
    </source>
</reference>
<evidence type="ECO:0000256" key="1">
    <source>
        <dbReference type="SAM" id="Coils"/>
    </source>
</evidence>
<proteinExistence type="predicted"/>
<protein>
    <submittedName>
        <fullName evidence="3">Uncharacterized protein</fullName>
    </submittedName>
</protein>
<comment type="caution">
    <text evidence="3">The sequence shown here is derived from an EMBL/GenBank/DDBJ whole genome shotgun (WGS) entry which is preliminary data.</text>
</comment>
<evidence type="ECO:0000256" key="2">
    <source>
        <dbReference type="SAM" id="MobiDB-lite"/>
    </source>
</evidence>
<evidence type="ECO:0000313" key="4">
    <source>
        <dbReference type="Proteomes" id="UP000053237"/>
    </source>
</evidence>
<accession>A0A024GVX3</accession>
<evidence type="ECO:0000313" key="3">
    <source>
        <dbReference type="EMBL" id="CCI50655.1"/>
    </source>
</evidence>
<feature type="coiled-coil region" evidence="1">
    <location>
        <begin position="160"/>
        <end position="208"/>
    </location>
</feature>
<feature type="compositionally biased region" description="Polar residues" evidence="2">
    <location>
        <begin position="247"/>
        <end position="256"/>
    </location>
</feature>
<dbReference type="EMBL" id="CAIX01000934">
    <property type="protein sequence ID" value="CCI50655.1"/>
    <property type="molecule type" value="Genomic_DNA"/>
</dbReference>
<sequence>MELMQAFQALEASLQDAVKTYSEEIEHKNHLDCKLAELQAQIIDDQREQEHLSLQNKVVAVHLEAAIREKESKQGCIDTLQQMIEQETSTKVAELVQSRRGKANCVNCARNKNVSGHPCTEKRQFMHDLGSAEELEQNIAQMAKKSLLTAKKISALRRFQSRQSGRLDALNAEVIQLEQELDTLGRENEFLEHKLHAAKLEMQSKKSRKTHAQYKSPSLLIVGARGKRVKTSSSRTSGTMTKKYDANEQSQISENITHVMKDDDDFSLSD</sequence>